<dbReference type="EMBL" id="JAIQCV010000005">
    <property type="protein sequence ID" value="KAH1098996.1"/>
    <property type="molecule type" value="Genomic_DNA"/>
</dbReference>
<keyword evidence="2" id="KW-1185">Reference proteome</keyword>
<evidence type="ECO:0000313" key="1">
    <source>
        <dbReference type="EMBL" id="KAH1098996.1"/>
    </source>
</evidence>
<dbReference type="PANTHER" id="PTHR33116:SF86">
    <property type="entry name" value="REVERSE TRANSCRIPTASE DOMAIN-CONTAINING PROTEIN"/>
    <property type="match status" value="1"/>
</dbReference>
<organism evidence="1 2">
    <name type="scientific">Gossypium stocksii</name>
    <dbReference type="NCBI Taxonomy" id="47602"/>
    <lineage>
        <taxon>Eukaryota</taxon>
        <taxon>Viridiplantae</taxon>
        <taxon>Streptophyta</taxon>
        <taxon>Embryophyta</taxon>
        <taxon>Tracheophyta</taxon>
        <taxon>Spermatophyta</taxon>
        <taxon>Magnoliopsida</taxon>
        <taxon>eudicotyledons</taxon>
        <taxon>Gunneridae</taxon>
        <taxon>Pentapetalae</taxon>
        <taxon>rosids</taxon>
        <taxon>malvids</taxon>
        <taxon>Malvales</taxon>
        <taxon>Malvaceae</taxon>
        <taxon>Malvoideae</taxon>
        <taxon>Gossypium</taxon>
    </lineage>
</organism>
<protein>
    <recommendedName>
        <fullName evidence="3">Reverse transcriptase zinc-binding domain-containing protein</fullName>
    </recommendedName>
</protein>
<proteinExistence type="predicted"/>
<evidence type="ECO:0000313" key="2">
    <source>
        <dbReference type="Proteomes" id="UP000828251"/>
    </source>
</evidence>
<gene>
    <name evidence="1" type="ORF">J1N35_015917</name>
</gene>
<dbReference type="AlphaFoldDB" id="A0A9D3VZI1"/>
<name>A0A9D3VZI1_9ROSI</name>
<sequence>MESIIANFWWQKGRGKKGIHWRSWKNMCLLKDYGSLGFQNFCQFNILLLAKQGWHLFSCPNSLLARVLKAKYFPHSKFLNAQLGRLPSFTWKSIWAARGLLQDGLGWRVGRASEISIWNDYWILGGDVVGWQNREGNGDLRLVSDLIDNSTRTWKREIVNNTFPTEIARKILQIPLAEAEHEDFRVWKEEPSRVFSVRSAYKLLQCASMDSTSYLLRTEIEAFFKKLWDIQLPTKITILV</sequence>
<evidence type="ECO:0008006" key="3">
    <source>
        <dbReference type="Google" id="ProtNLM"/>
    </source>
</evidence>
<comment type="caution">
    <text evidence="1">The sequence shown here is derived from an EMBL/GenBank/DDBJ whole genome shotgun (WGS) entry which is preliminary data.</text>
</comment>
<dbReference type="OrthoDB" id="1001335at2759"/>
<dbReference type="PANTHER" id="PTHR33116">
    <property type="entry name" value="REVERSE TRANSCRIPTASE ZINC-BINDING DOMAIN-CONTAINING PROTEIN-RELATED-RELATED"/>
    <property type="match status" value="1"/>
</dbReference>
<dbReference type="Proteomes" id="UP000828251">
    <property type="component" value="Unassembled WGS sequence"/>
</dbReference>
<accession>A0A9D3VZI1</accession>
<reference evidence="1 2" key="1">
    <citation type="journal article" date="2021" name="Plant Biotechnol. J.">
        <title>Multi-omics assisted identification of the key and species-specific regulatory components of drought-tolerant mechanisms in Gossypium stocksii.</title>
        <authorList>
            <person name="Yu D."/>
            <person name="Ke L."/>
            <person name="Zhang D."/>
            <person name="Wu Y."/>
            <person name="Sun Y."/>
            <person name="Mei J."/>
            <person name="Sun J."/>
            <person name="Sun Y."/>
        </authorList>
    </citation>
    <scope>NUCLEOTIDE SEQUENCE [LARGE SCALE GENOMIC DNA]</scope>
    <source>
        <strain evidence="2">cv. E1</strain>
        <tissue evidence="1">Leaf</tissue>
    </source>
</reference>